<dbReference type="Pfam" id="PF17921">
    <property type="entry name" value="Integrase_H2C2"/>
    <property type="match status" value="1"/>
</dbReference>
<gene>
    <name evidence="3" type="ORF">ILUMI_14563</name>
</gene>
<feature type="non-terminal residue" evidence="3">
    <location>
        <position position="1"/>
    </location>
</feature>
<dbReference type="PANTHER" id="PTHR37984">
    <property type="entry name" value="PROTEIN CBG26694"/>
    <property type="match status" value="1"/>
</dbReference>
<dbReference type="AlphaFoldDB" id="A0A8K0CYE1"/>
<reference evidence="3" key="1">
    <citation type="submission" date="2019-08" db="EMBL/GenBank/DDBJ databases">
        <title>The genome of the North American firefly Photinus pyralis.</title>
        <authorList>
            <consortium name="Photinus pyralis genome working group"/>
            <person name="Fallon T.R."/>
            <person name="Sander Lower S.E."/>
            <person name="Weng J.-K."/>
        </authorList>
    </citation>
    <scope>NUCLEOTIDE SEQUENCE</scope>
    <source>
        <strain evidence="3">TRF0915ILg1</strain>
        <tissue evidence="3">Whole body</tissue>
    </source>
</reference>
<organism evidence="3 4">
    <name type="scientific">Ignelater luminosus</name>
    <name type="common">Cucubano</name>
    <name type="synonym">Pyrophorus luminosus</name>
    <dbReference type="NCBI Taxonomy" id="2038154"/>
    <lineage>
        <taxon>Eukaryota</taxon>
        <taxon>Metazoa</taxon>
        <taxon>Ecdysozoa</taxon>
        <taxon>Arthropoda</taxon>
        <taxon>Hexapoda</taxon>
        <taxon>Insecta</taxon>
        <taxon>Pterygota</taxon>
        <taxon>Neoptera</taxon>
        <taxon>Endopterygota</taxon>
        <taxon>Coleoptera</taxon>
        <taxon>Polyphaga</taxon>
        <taxon>Elateriformia</taxon>
        <taxon>Elateroidea</taxon>
        <taxon>Elateridae</taxon>
        <taxon>Agrypninae</taxon>
        <taxon>Pyrophorini</taxon>
        <taxon>Ignelater</taxon>
    </lineage>
</organism>
<dbReference type="InterPro" id="IPR043502">
    <property type="entry name" value="DNA/RNA_pol_sf"/>
</dbReference>
<dbReference type="InterPro" id="IPR041588">
    <property type="entry name" value="Integrase_H2C2"/>
</dbReference>
<keyword evidence="4" id="KW-1185">Reference proteome</keyword>
<dbReference type="InterPro" id="IPR050951">
    <property type="entry name" value="Retrovirus_Pol_polyprotein"/>
</dbReference>
<dbReference type="EC" id="2.7.7.49" evidence="1"/>
<proteinExistence type="predicted"/>
<dbReference type="Proteomes" id="UP000801492">
    <property type="component" value="Unassembled WGS sequence"/>
</dbReference>
<evidence type="ECO:0000256" key="1">
    <source>
        <dbReference type="ARBA" id="ARBA00012493"/>
    </source>
</evidence>
<dbReference type="Gene3D" id="1.10.340.70">
    <property type="match status" value="1"/>
</dbReference>
<comment type="caution">
    <text evidence="3">The sequence shown here is derived from an EMBL/GenBank/DDBJ whole genome shotgun (WGS) entry which is preliminary data.</text>
</comment>
<dbReference type="GO" id="GO:0003964">
    <property type="term" value="F:RNA-directed DNA polymerase activity"/>
    <property type="evidence" value="ECO:0007669"/>
    <property type="project" value="UniProtKB-EC"/>
</dbReference>
<dbReference type="OrthoDB" id="6767528at2759"/>
<dbReference type="PANTHER" id="PTHR37984:SF7">
    <property type="entry name" value="INTEGRASE CATALYTIC DOMAIN-CONTAINING PROTEIN"/>
    <property type="match status" value="1"/>
</dbReference>
<evidence type="ECO:0000259" key="2">
    <source>
        <dbReference type="Pfam" id="PF17921"/>
    </source>
</evidence>
<dbReference type="Gene3D" id="3.10.10.10">
    <property type="entry name" value="HIV Type 1 Reverse Transcriptase, subunit A, domain 1"/>
    <property type="match status" value="1"/>
</dbReference>
<accession>A0A8K0CYE1</accession>
<sequence>IKPCELVLKKDYEKVPYQLLPLLEDELKRMVNDGIISKITEPTEFVNPIVLVRKPNIKLRICLDPAVLNKAIGREYQTNLCLRAFTFSGYVSKFIPNLSQPTFNLRQLSKKHAEWLWTDQHQSEFNHLKVLLANVPNLQNQELVIPKSMRPQMIHRLHCNHMGITETQLKANELIFWPNKEIADIVRNCLACLTFENLNQRGPLTIKDIPTSP</sequence>
<name>A0A8K0CYE1_IGNLU</name>
<dbReference type="SUPFAM" id="SSF56672">
    <property type="entry name" value="DNA/RNA polymerases"/>
    <property type="match status" value="1"/>
</dbReference>
<protein>
    <recommendedName>
        <fullName evidence="1">RNA-directed DNA polymerase</fullName>
        <ecNumber evidence="1">2.7.7.49</ecNumber>
    </recommendedName>
</protein>
<feature type="domain" description="Integrase zinc-binding" evidence="2">
    <location>
        <begin position="145"/>
        <end position="194"/>
    </location>
</feature>
<evidence type="ECO:0000313" key="4">
    <source>
        <dbReference type="Proteomes" id="UP000801492"/>
    </source>
</evidence>
<evidence type="ECO:0000313" key="3">
    <source>
        <dbReference type="EMBL" id="KAF2891610.1"/>
    </source>
</evidence>
<dbReference type="EMBL" id="VTPC01027285">
    <property type="protein sequence ID" value="KAF2891610.1"/>
    <property type="molecule type" value="Genomic_DNA"/>
</dbReference>